<dbReference type="PANTHER" id="PTHR13082:SF0">
    <property type="entry name" value="HISTONE DEACETYLASE COMPLEX SUBUNIT SAP18"/>
    <property type="match status" value="1"/>
</dbReference>
<feature type="region of interest" description="Disordered" evidence="2">
    <location>
        <begin position="1"/>
        <end position="51"/>
    </location>
</feature>
<evidence type="ECO:0000313" key="4">
    <source>
        <dbReference type="Proteomes" id="UP000053201"/>
    </source>
</evidence>
<sequence>MTTEASKPTEEMEKQSEADATEEHRHKELERGEEREEQSQETKESRGRKKLTVDREKTCPFLVRMYVSTKGDLRVEDLERDGLPERDEHLVYTWKDATLRELASLLQTTYPAAKPREVRISFRAISRVSTRPLQFRCIPLGNVFNFRSSYDDTKTLSDLRFVVGDAVLVSIAPTEPGHPERRESGSAVPFRRPSGRDEGFGGFRGDRFSSDRDQRRFDPYRRPKSSFEGRRSGTESRDLPRYEERGFDRRRSSAR</sequence>
<dbReference type="VEuPathDB" id="FungiDB:SPPG_06706"/>
<dbReference type="Pfam" id="PF06487">
    <property type="entry name" value="SAP18"/>
    <property type="match status" value="1"/>
</dbReference>
<dbReference type="OMA" id="KENGRHM"/>
<keyword evidence="4" id="KW-1185">Reference proteome</keyword>
<dbReference type="AlphaFoldDB" id="A0A0L0HC17"/>
<proteinExistence type="inferred from homology"/>
<feature type="region of interest" description="Disordered" evidence="2">
    <location>
        <begin position="173"/>
        <end position="255"/>
    </location>
</feature>
<evidence type="ECO:0008006" key="5">
    <source>
        <dbReference type="Google" id="ProtNLM"/>
    </source>
</evidence>
<dbReference type="Gene3D" id="3.10.20.550">
    <property type="entry name" value="ASAP complex, SAP18 subunit"/>
    <property type="match status" value="1"/>
</dbReference>
<feature type="compositionally biased region" description="Basic and acidic residues" evidence="2">
    <location>
        <begin position="7"/>
        <end position="51"/>
    </location>
</feature>
<feature type="compositionally biased region" description="Basic and acidic residues" evidence="2">
    <location>
        <begin position="194"/>
        <end position="255"/>
    </location>
</feature>
<reference evidence="3 4" key="1">
    <citation type="submission" date="2009-08" db="EMBL/GenBank/DDBJ databases">
        <title>The Genome Sequence of Spizellomyces punctatus strain DAOM BR117.</title>
        <authorList>
            <consortium name="The Broad Institute Genome Sequencing Platform"/>
            <person name="Russ C."/>
            <person name="Cuomo C."/>
            <person name="Shea T."/>
            <person name="Young S.K."/>
            <person name="Zeng Q."/>
            <person name="Koehrsen M."/>
            <person name="Haas B."/>
            <person name="Borodovsky M."/>
            <person name="Guigo R."/>
            <person name="Alvarado L."/>
            <person name="Berlin A."/>
            <person name="Bochicchio J."/>
            <person name="Borenstein D."/>
            <person name="Chapman S."/>
            <person name="Chen Z."/>
            <person name="Engels R."/>
            <person name="Freedman E."/>
            <person name="Gellesch M."/>
            <person name="Goldberg J."/>
            <person name="Griggs A."/>
            <person name="Gujja S."/>
            <person name="Heiman D."/>
            <person name="Hepburn T."/>
            <person name="Howarth C."/>
            <person name="Jen D."/>
            <person name="Larson L."/>
            <person name="Lewis B."/>
            <person name="Mehta T."/>
            <person name="Park D."/>
            <person name="Pearson M."/>
            <person name="Roberts A."/>
            <person name="Saif S."/>
            <person name="Shenoy N."/>
            <person name="Sisk P."/>
            <person name="Stolte C."/>
            <person name="Sykes S."/>
            <person name="Thomson T."/>
            <person name="Walk T."/>
            <person name="White J."/>
            <person name="Yandava C."/>
            <person name="Burger G."/>
            <person name="Gray M.W."/>
            <person name="Holland P.W.H."/>
            <person name="King N."/>
            <person name="Lang F.B.F."/>
            <person name="Roger A.J."/>
            <person name="Ruiz-Trillo I."/>
            <person name="Lander E."/>
            <person name="Nusbaum C."/>
        </authorList>
    </citation>
    <scope>NUCLEOTIDE SEQUENCE [LARGE SCALE GENOMIC DNA]</scope>
    <source>
        <strain evidence="3 4">DAOM BR117</strain>
    </source>
</reference>
<dbReference type="RefSeq" id="XP_016606353.1">
    <property type="nucleotide sequence ID" value="XM_016754909.1"/>
</dbReference>
<evidence type="ECO:0000256" key="1">
    <source>
        <dbReference type="ARBA" id="ARBA00009143"/>
    </source>
</evidence>
<gene>
    <name evidence="3" type="ORF">SPPG_06706</name>
</gene>
<dbReference type="InParanoid" id="A0A0L0HC17"/>
<dbReference type="InterPro" id="IPR042534">
    <property type="entry name" value="SAP18_sf"/>
</dbReference>
<dbReference type="PANTHER" id="PTHR13082">
    <property type="entry name" value="SAP18"/>
    <property type="match status" value="1"/>
</dbReference>
<accession>A0A0L0HC17</accession>
<evidence type="ECO:0000313" key="3">
    <source>
        <dbReference type="EMBL" id="KNC98313.1"/>
    </source>
</evidence>
<dbReference type="EMBL" id="KQ257461">
    <property type="protein sequence ID" value="KNC98313.1"/>
    <property type="molecule type" value="Genomic_DNA"/>
</dbReference>
<organism evidence="3 4">
    <name type="scientific">Spizellomyces punctatus (strain DAOM BR117)</name>
    <dbReference type="NCBI Taxonomy" id="645134"/>
    <lineage>
        <taxon>Eukaryota</taxon>
        <taxon>Fungi</taxon>
        <taxon>Fungi incertae sedis</taxon>
        <taxon>Chytridiomycota</taxon>
        <taxon>Chytridiomycota incertae sedis</taxon>
        <taxon>Chytridiomycetes</taxon>
        <taxon>Spizellomycetales</taxon>
        <taxon>Spizellomycetaceae</taxon>
        <taxon>Spizellomyces</taxon>
    </lineage>
</organism>
<name>A0A0L0HC17_SPIPD</name>
<dbReference type="OrthoDB" id="440566at2759"/>
<dbReference type="GO" id="GO:0005634">
    <property type="term" value="C:nucleus"/>
    <property type="evidence" value="ECO:0007669"/>
    <property type="project" value="TreeGrafter"/>
</dbReference>
<dbReference type="GeneID" id="27689994"/>
<comment type="similarity">
    <text evidence="1">Belongs to the SAP18 family.</text>
</comment>
<dbReference type="Proteomes" id="UP000053201">
    <property type="component" value="Unassembled WGS sequence"/>
</dbReference>
<evidence type="ECO:0000256" key="2">
    <source>
        <dbReference type="SAM" id="MobiDB-lite"/>
    </source>
</evidence>
<dbReference type="InterPro" id="IPR010516">
    <property type="entry name" value="SAP18"/>
</dbReference>
<protein>
    <recommendedName>
        <fullName evidence="5">Histone deacetylase complex subunit SAP18</fullName>
    </recommendedName>
</protein>
<dbReference type="eggNOG" id="KOG3391">
    <property type="taxonomic scope" value="Eukaryota"/>
</dbReference>
<dbReference type="STRING" id="645134.A0A0L0HC17"/>